<protein>
    <submittedName>
        <fullName evidence="2">DUF4169 family protein</fullName>
    </submittedName>
</protein>
<organism evidence="2 3">
    <name type="scientific">Rhodobacter lacus</name>
    <dbReference type="NCBI Taxonomy" id="1641972"/>
    <lineage>
        <taxon>Bacteria</taxon>
        <taxon>Pseudomonadati</taxon>
        <taxon>Pseudomonadota</taxon>
        <taxon>Alphaproteobacteria</taxon>
        <taxon>Rhodobacterales</taxon>
        <taxon>Rhodobacter group</taxon>
        <taxon>Rhodobacter</taxon>
    </lineage>
</organism>
<evidence type="ECO:0000256" key="1">
    <source>
        <dbReference type="SAM" id="MobiDB-lite"/>
    </source>
</evidence>
<dbReference type="Proteomes" id="UP001597413">
    <property type="component" value="Unassembled WGS sequence"/>
</dbReference>
<dbReference type="EMBL" id="JBHUIX010000005">
    <property type="protein sequence ID" value="MFD2173694.1"/>
    <property type="molecule type" value="Genomic_DNA"/>
</dbReference>
<dbReference type="InterPro" id="IPR025227">
    <property type="entry name" value="DUF4169"/>
</dbReference>
<evidence type="ECO:0000313" key="2">
    <source>
        <dbReference type="EMBL" id="MFD2173694.1"/>
    </source>
</evidence>
<feature type="compositionally biased region" description="Basic and acidic residues" evidence="1">
    <location>
        <begin position="37"/>
        <end position="64"/>
    </location>
</feature>
<comment type="caution">
    <text evidence="2">The sequence shown here is derived from an EMBL/GenBank/DDBJ whole genome shotgun (WGS) entry which is preliminary data.</text>
</comment>
<name>A0ABW5A825_9RHOB</name>
<reference evidence="3" key="1">
    <citation type="journal article" date="2019" name="Int. J. Syst. Evol. Microbiol.">
        <title>The Global Catalogue of Microorganisms (GCM) 10K type strain sequencing project: providing services to taxonomists for standard genome sequencing and annotation.</title>
        <authorList>
            <consortium name="The Broad Institute Genomics Platform"/>
            <consortium name="The Broad Institute Genome Sequencing Center for Infectious Disease"/>
            <person name="Wu L."/>
            <person name="Ma J."/>
        </authorList>
    </citation>
    <scope>NUCLEOTIDE SEQUENCE [LARGE SCALE GENOMIC DNA]</scope>
    <source>
        <strain evidence="3">CCUG 55131</strain>
    </source>
</reference>
<gene>
    <name evidence="2" type="ORF">ACFSM0_06305</name>
</gene>
<keyword evidence="3" id="KW-1185">Reference proteome</keyword>
<dbReference type="Pfam" id="PF13770">
    <property type="entry name" value="DUF4169"/>
    <property type="match status" value="1"/>
</dbReference>
<proteinExistence type="predicted"/>
<accession>A0ABW5A825</accession>
<evidence type="ECO:0000313" key="3">
    <source>
        <dbReference type="Proteomes" id="UP001597413"/>
    </source>
</evidence>
<dbReference type="RefSeq" id="WP_377388406.1">
    <property type="nucleotide sequence ID" value="NZ_JBHUIX010000005.1"/>
</dbReference>
<feature type="region of interest" description="Disordered" evidence="1">
    <location>
        <begin position="25"/>
        <end position="64"/>
    </location>
</feature>
<sequence length="64" mass="7052">MAEIVNLNRFRKSAAKAEARAAADANAAKFGRTKAQKKLEEAQAERARTTLEGARRDTPDRPPE</sequence>